<dbReference type="AlphaFoldDB" id="J3PAL4"/>
<evidence type="ECO:0000313" key="4">
    <source>
        <dbReference type="Proteomes" id="UP000006039"/>
    </source>
</evidence>
<keyword evidence="1" id="KW-0472">Membrane</keyword>
<dbReference type="EnsemblFungi" id="EJT71280">
    <property type="protein sequence ID" value="EJT71280"/>
    <property type="gene ID" value="GGTG_10539"/>
</dbReference>
<accession>J3PAL4</accession>
<reference evidence="3" key="4">
    <citation type="journal article" date="2015" name="G3 (Bethesda)">
        <title>Genome sequences of three phytopathogenic species of the Magnaporthaceae family of fungi.</title>
        <authorList>
            <person name="Okagaki L.H."/>
            <person name="Nunes C.C."/>
            <person name="Sailsbery J."/>
            <person name="Clay B."/>
            <person name="Brown D."/>
            <person name="John T."/>
            <person name="Oh Y."/>
            <person name="Young N."/>
            <person name="Fitzgerald M."/>
            <person name="Haas B.J."/>
            <person name="Zeng Q."/>
            <person name="Young S."/>
            <person name="Adiconis X."/>
            <person name="Fan L."/>
            <person name="Levin J.Z."/>
            <person name="Mitchell T.K."/>
            <person name="Okubara P.A."/>
            <person name="Farman M.L."/>
            <person name="Kohn L.M."/>
            <person name="Birren B."/>
            <person name="Ma L.-J."/>
            <person name="Dean R.A."/>
        </authorList>
    </citation>
    <scope>NUCLEOTIDE SEQUENCE</scope>
    <source>
        <strain evidence="3">R3-111a-1</strain>
    </source>
</reference>
<dbReference type="RefSeq" id="XP_009226677.1">
    <property type="nucleotide sequence ID" value="XM_009228413.1"/>
</dbReference>
<reference evidence="3" key="5">
    <citation type="submission" date="2018-04" db="UniProtKB">
        <authorList>
            <consortium name="EnsemblFungi"/>
        </authorList>
    </citation>
    <scope>IDENTIFICATION</scope>
    <source>
        <strain evidence="3">R3-111a-1</strain>
    </source>
</reference>
<gene>
    <name evidence="3" type="primary">20350997</name>
    <name evidence="2" type="ORF">GGTG_10539</name>
</gene>
<dbReference type="HOGENOM" id="CLU_946801_0_0_1"/>
<dbReference type="Proteomes" id="UP000006039">
    <property type="component" value="Unassembled WGS sequence"/>
</dbReference>
<reference evidence="2" key="3">
    <citation type="submission" date="2010-09" db="EMBL/GenBank/DDBJ databases">
        <title>Annotation of Gaeumannomyces graminis var. tritici R3-111a-1.</title>
        <authorList>
            <consortium name="The Broad Institute Genome Sequencing Platform"/>
            <person name="Ma L.-J."/>
            <person name="Dead R."/>
            <person name="Young S.K."/>
            <person name="Zeng Q."/>
            <person name="Gargeya S."/>
            <person name="Fitzgerald M."/>
            <person name="Haas B."/>
            <person name="Abouelleil A."/>
            <person name="Alvarado L."/>
            <person name="Arachchi H.M."/>
            <person name="Berlin A."/>
            <person name="Brown A."/>
            <person name="Chapman S.B."/>
            <person name="Chen Z."/>
            <person name="Dunbar C."/>
            <person name="Freedman E."/>
            <person name="Gearin G."/>
            <person name="Gellesch M."/>
            <person name="Goldberg J."/>
            <person name="Griggs A."/>
            <person name="Gujja S."/>
            <person name="Heiman D."/>
            <person name="Howarth C."/>
            <person name="Larson L."/>
            <person name="Lui A."/>
            <person name="MacDonald P.J.P."/>
            <person name="Mehta T."/>
            <person name="Montmayeur A."/>
            <person name="Murphy C."/>
            <person name="Neiman D."/>
            <person name="Pearson M."/>
            <person name="Priest M."/>
            <person name="Roberts A."/>
            <person name="Saif S."/>
            <person name="Shea T."/>
            <person name="Shenoy N."/>
            <person name="Sisk P."/>
            <person name="Stolte C."/>
            <person name="Sykes S."/>
            <person name="Yandava C."/>
            <person name="Wortman J."/>
            <person name="Nusbaum C."/>
            <person name="Birren B."/>
        </authorList>
    </citation>
    <scope>NUCLEOTIDE SEQUENCE</scope>
    <source>
        <strain evidence="2">R3-111a-1</strain>
    </source>
</reference>
<evidence type="ECO:0000313" key="2">
    <source>
        <dbReference type="EMBL" id="EJT71280.1"/>
    </source>
</evidence>
<dbReference type="GeneID" id="20350997"/>
<reference evidence="2" key="2">
    <citation type="submission" date="2010-07" db="EMBL/GenBank/DDBJ databases">
        <authorList>
            <consortium name="The Broad Institute Genome Sequencing Platform"/>
            <consortium name="Broad Institute Genome Sequencing Center for Infectious Disease"/>
            <person name="Ma L.-J."/>
            <person name="Dead R."/>
            <person name="Young S."/>
            <person name="Zeng Q."/>
            <person name="Koehrsen M."/>
            <person name="Alvarado L."/>
            <person name="Berlin A."/>
            <person name="Chapman S.B."/>
            <person name="Chen Z."/>
            <person name="Freedman E."/>
            <person name="Gellesch M."/>
            <person name="Goldberg J."/>
            <person name="Griggs A."/>
            <person name="Gujja S."/>
            <person name="Heilman E.R."/>
            <person name="Heiman D."/>
            <person name="Hepburn T."/>
            <person name="Howarth C."/>
            <person name="Jen D."/>
            <person name="Larson L."/>
            <person name="Mehta T."/>
            <person name="Neiman D."/>
            <person name="Pearson M."/>
            <person name="Roberts A."/>
            <person name="Saif S."/>
            <person name="Shea T."/>
            <person name="Shenoy N."/>
            <person name="Sisk P."/>
            <person name="Stolte C."/>
            <person name="Sykes S."/>
            <person name="Walk T."/>
            <person name="White J."/>
            <person name="Yandava C."/>
            <person name="Haas B."/>
            <person name="Nusbaum C."/>
            <person name="Birren B."/>
        </authorList>
    </citation>
    <scope>NUCLEOTIDE SEQUENCE</scope>
    <source>
        <strain evidence="2">R3-111a-1</strain>
    </source>
</reference>
<organism evidence="2">
    <name type="scientific">Gaeumannomyces tritici (strain R3-111a-1)</name>
    <name type="common">Wheat and barley take-all root rot fungus</name>
    <name type="synonym">Gaeumannomyces graminis var. tritici</name>
    <dbReference type="NCBI Taxonomy" id="644352"/>
    <lineage>
        <taxon>Eukaryota</taxon>
        <taxon>Fungi</taxon>
        <taxon>Dikarya</taxon>
        <taxon>Ascomycota</taxon>
        <taxon>Pezizomycotina</taxon>
        <taxon>Sordariomycetes</taxon>
        <taxon>Sordariomycetidae</taxon>
        <taxon>Magnaporthales</taxon>
        <taxon>Magnaporthaceae</taxon>
        <taxon>Gaeumannomyces</taxon>
    </lineage>
</organism>
<keyword evidence="4" id="KW-1185">Reference proteome</keyword>
<dbReference type="EMBL" id="GL385400">
    <property type="protein sequence ID" value="EJT71280.1"/>
    <property type="molecule type" value="Genomic_DNA"/>
</dbReference>
<feature type="transmembrane region" description="Helical" evidence="1">
    <location>
        <begin position="267"/>
        <end position="293"/>
    </location>
</feature>
<keyword evidence="1" id="KW-1133">Transmembrane helix</keyword>
<sequence length="294" mass="32494">MAISSLSLVARALPFFPILGIIVDVVVYLGRGCVVPVGRRPASPETLVRVALLEVHCVEYAVPRQPHPQRAQFVRQDFVYPGFHNGPAFVLRQEEIQYPVSECLILCIGPWHQFQQFLQPDCVRLVCLVSVFFKDIVLWMRITYADIAVGSLMRKRGQVGGLSWRRGEPTLRCRADVGSRLVSRIGIVSTGNRAGGVSLSDARSSSSSSPFSVERFVLSGGFGSEEASRTAAGFGIAGFPDLGRDSAVVFSGGTLALYSLTSSPASFFIYFLNHLFLNFLFFIFNFLNFLFLFF</sequence>
<evidence type="ECO:0000256" key="1">
    <source>
        <dbReference type="SAM" id="Phobius"/>
    </source>
</evidence>
<keyword evidence="1" id="KW-0812">Transmembrane</keyword>
<name>J3PAL4_GAET3</name>
<protein>
    <submittedName>
        <fullName evidence="2 3">Uncharacterized protein</fullName>
    </submittedName>
</protein>
<dbReference type="VEuPathDB" id="FungiDB:GGTG_10539"/>
<proteinExistence type="predicted"/>
<reference evidence="4" key="1">
    <citation type="submission" date="2010-07" db="EMBL/GenBank/DDBJ databases">
        <title>The genome sequence of Gaeumannomyces graminis var. tritici strain R3-111a-1.</title>
        <authorList>
            <consortium name="The Broad Institute Genome Sequencing Platform"/>
            <person name="Ma L.-J."/>
            <person name="Dead R."/>
            <person name="Young S."/>
            <person name="Zeng Q."/>
            <person name="Koehrsen M."/>
            <person name="Alvarado L."/>
            <person name="Berlin A."/>
            <person name="Chapman S.B."/>
            <person name="Chen Z."/>
            <person name="Freedman E."/>
            <person name="Gellesch M."/>
            <person name="Goldberg J."/>
            <person name="Griggs A."/>
            <person name="Gujja S."/>
            <person name="Heilman E.R."/>
            <person name="Heiman D."/>
            <person name="Hepburn T."/>
            <person name="Howarth C."/>
            <person name="Jen D."/>
            <person name="Larson L."/>
            <person name="Mehta T."/>
            <person name="Neiman D."/>
            <person name="Pearson M."/>
            <person name="Roberts A."/>
            <person name="Saif S."/>
            <person name="Shea T."/>
            <person name="Shenoy N."/>
            <person name="Sisk P."/>
            <person name="Stolte C."/>
            <person name="Sykes S."/>
            <person name="Walk T."/>
            <person name="White J."/>
            <person name="Yandava C."/>
            <person name="Haas B."/>
            <person name="Nusbaum C."/>
            <person name="Birren B."/>
        </authorList>
    </citation>
    <scope>NUCLEOTIDE SEQUENCE [LARGE SCALE GENOMIC DNA]</scope>
    <source>
        <strain evidence="4">R3-111a-1</strain>
    </source>
</reference>
<feature type="transmembrane region" description="Helical" evidence="1">
    <location>
        <begin position="12"/>
        <end position="30"/>
    </location>
</feature>
<evidence type="ECO:0000313" key="3">
    <source>
        <dbReference type="EnsemblFungi" id="EJT71280"/>
    </source>
</evidence>